<protein>
    <recommendedName>
        <fullName evidence="1">Sulfurtransferase</fullName>
    </recommendedName>
</protein>
<dbReference type="Gene3D" id="3.40.250.10">
    <property type="entry name" value="Rhodanese-like domain"/>
    <property type="match status" value="1"/>
</dbReference>
<evidence type="ECO:0000313" key="4">
    <source>
        <dbReference type="EMBL" id="AKJ94548.1"/>
    </source>
</evidence>
<gene>
    <name evidence="4" type="ORF">TVD_03815</name>
</gene>
<dbReference type="Gene3D" id="3.60.15.10">
    <property type="entry name" value="Ribonuclease Z/Hydroxyacylglutathione hydrolase-like"/>
    <property type="match status" value="1"/>
</dbReference>
<dbReference type="SMART" id="SM00849">
    <property type="entry name" value="Lactamase_B"/>
    <property type="match status" value="1"/>
</dbReference>
<dbReference type="InterPro" id="IPR001279">
    <property type="entry name" value="Metallo-B-lactamas"/>
</dbReference>
<dbReference type="OrthoDB" id="9791096at2"/>
<sequence length="438" mass="48982">MRAIWLGLALAAVGSTAQAEELTGDTLLAAANAEITNIDKEGLQEWIASEPDHVVIDVRTRTEIEHTGGQIRSSETLNIPRGWIEFEVPGEIPDKDTPIVVYCGQNLRSVAAAQTLQQMGYTNVQNYPGGFFEWQDAGLPLYVLDKARDSFLYDRPQEVTDGVWSAIGATQPSTYENSGHNNNLSFIITEDGVVVMNAGDNYLLAKSLHEEIRKLTDQPVKYVVLENAQGHAMLGMTYWQEQGATVIAHKDAWREIEANGQASLEGAANRTRDKAFMTELGTPDVTFATRLDLDMGGETIQIRYLGPGHAPGDIAIWAPARKALITGDLAFHQRMLPIFDYTDTAGWIETWHELEALDADYIIPGHGEPVNDFDVLRRYTHDYLVHLREEVQRILDEGGTLNDAYNIDQSAYRHLDTYGELHRQNAGRVFRTMEFEDF</sequence>
<keyword evidence="1 4" id="KW-0808">Transferase</keyword>
<organism evidence="4 5">
    <name type="scientific">Thioalkalivibrio versutus</name>
    <dbReference type="NCBI Taxonomy" id="106634"/>
    <lineage>
        <taxon>Bacteria</taxon>
        <taxon>Pseudomonadati</taxon>
        <taxon>Pseudomonadota</taxon>
        <taxon>Gammaproteobacteria</taxon>
        <taxon>Chromatiales</taxon>
        <taxon>Ectothiorhodospiraceae</taxon>
        <taxon>Thioalkalivibrio</taxon>
    </lineage>
</organism>
<name>A0A0G3G007_9GAMM</name>
<dbReference type="RefSeq" id="WP_047250846.1">
    <property type="nucleotide sequence ID" value="NZ_CP011367.1"/>
</dbReference>
<feature type="chain" id="PRO_5002553847" description="Sulfurtransferase" evidence="2">
    <location>
        <begin position="20"/>
        <end position="438"/>
    </location>
</feature>
<dbReference type="InterPro" id="IPR036873">
    <property type="entry name" value="Rhodanese-like_dom_sf"/>
</dbReference>
<dbReference type="CDD" id="cd16282">
    <property type="entry name" value="metallo-hydrolase-like_MBL-fold"/>
    <property type="match status" value="1"/>
</dbReference>
<evidence type="ECO:0000256" key="2">
    <source>
        <dbReference type="SAM" id="SignalP"/>
    </source>
</evidence>
<feature type="signal peptide" evidence="2">
    <location>
        <begin position="1"/>
        <end position="19"/>
    </location>
</feature>
<dbReference type="PROSITE" id="PS00683">
    <property type="entry name" value="RHODANESE_2"/>
    <property type="match status" value="1"/>
</dbReference>
<feature type="domain" description="Rhodanese" evidence="3">
    <location>
        <begin position="49"/>
        <end position="143"/>
    </location>
</feature>
<dbReference type="KEGG" id="tvr:TVD_03815"/>
<keyword evidence="2" id="KW-0732">Signal</keyword>
<evidence type="ECO:0000259" key="3">
    <source>
        <dbReference type="PROSITE" id="PS50206"/>
    </source>
</evidence>
<dbReference type="PANTHER" id="PTHR42951:SF20">
    <property type="entry name" value="BETA LACTAMASE"/>
    <property type="match status" value="1"/>
</dbReference>
<dbReference type="Pfam" id="PF00581">
    <property type="entry name" value="Rhodanese"/>
    <property type="match status" value="1"/>
</dbReference>
<keyword evidence="5" id="KW-1185">Reference proteome</keyword>
<dbReference type="CDD" id="cd00158">
    <property type="entry name" value="RHOD"/>
    <property type="match status" value="1"/>
</dbReference>
<dbReference type="InterPro" id="IPR001307">
    <property type="entry name" value="Thiosulphate_STrfase_CS"/>
</dbReference>
<dbReference type="SUPFAM" id="SSF52821">
    <property type="entry name" value="Rhodanese/Cell cycle control phosphatase"/>
    <property type="match status" value="1"/>
</dbReference>
<dbReference type="InterPro" id="IPR001763">
    <property type="entry name" value="Rhodanese-like_dom"/>
</dbReference>
<dbReference type="AlphaFoldDB" id="A0A0G3G007"/>
<dbReference type="SMART" id="SM00450">
    <property type="entry name" value="RHOD"/>
    <property type="match status" value="1"/>
</dbReference>
<dbReference type="Proteomes" id="UP000064201">
    <property type="component" value="Chromosome"/>
</dbReference>
<dbReference type="Pfam" id="PF00753">
    <property type="entry name" value="Lactamase_B"/>
    <property type="match status" value="1"/>
</dbReference>
<reference evidence="4 5" key="1">
    <citation type="submission" date="2015-04" db="EMBL/GenBank/DDBJ databases">
        <title>Complete Sequence for the Genome of the Thioalkalivibrio versutus D301.</title>
        <authorList>
            <person name="Mu T."/>
            <person name="Zhou J."/>
            <person name="Xu X."/>
        </authorList>
    </citation>
    <scope>NUCLEOTIDE SEQUENCE [LARGE SCALE GENOMIC DNA]</scope>
    <source>
        <strain evidence="4 5">D301</strain>
    </source>
</reference>
<dbReference type="InterPro" id="IPR036866">
    <property type="entry name" value="RibonucZ/Hydroxyglut_hydro"/>
</dbReference>
<dbReference type="GO" id="GO:0004792">
    <property type="term" value="F:thiosulfate-cyanide sulfurtransferase activity"/>
    <property type="evidence" value="ECO:0007669"/>
    <property type="project" value="InterPro"/>
</dbReference>
<dbReference type="SUPFAM" id="SSF56281">
    <property type="entry name" value="Metallo-hydrolase/oxidoreductase"/>
    <property type="match status" value="1"/>
</dbReference>
<dbReference type="InterPro" id="IPR050855">
    <property type="entry name" value="NDM-1-like"/>
</dbReference>
<dbReference type="PANTHER" id="PTHR42951">
    <property type="entry name" value="METALLO-BETA-LACTAMASE DOMAIN-CONTAINING"/>
    <property type="match status" value="1"/>
</dbReference>
<evidence type="ECO:0000256" key="1">
    <source>
        <dbReference type="RuleBase" id="RU000507"/>
    </source>
</evidence>
<evidence type="ECO:0000313" key="5">
    <source>
        <dbReference type="Proteomes" id="UP000064201"/>
    </source>
</evidence>
<accession>A0A0G3G007</accession>
<dbReference type="PATRIC" id="fig|106634.4.peg.776"/>
<proteinExistence type="predicted"/>
<dbReference type="EMBL" id="CP011367">
    <property type="protein sequence ID" value="AKJ94548.1"/>
    <property type="molecule type" value="Genomic_DNA"/>
</dbReference>
<dbReference type="STRING" id="106634.TVD_03815"/>
<dbReference type="PROSITE" id="PS50206">
    <property type="entry name" value="RHODANESE_3"/>
    <property type="match status" value="1"/>
</dbReference>